<protein>
    <submittedName>
        <fullName evidence="2">TIMELESS-interacting protein</fullName>
    </submittedName>
</protein>
<sequence length="113" mass="13034">MSFKSFLYSVFSNFSNLDIHQELEDAAQRQRARIAERNRNRQEAFNLLREIDPNGAFSSSDEDENDFNMENQQVLPEVPQHALVAAPKVVGRISIKGAPKYTKDQAMSLYRRE</sequence>
<dbReference type="WBParaSite" id="Csp11.Scaffold413.g1106.t1">
    <property type="protein sequence ID" value="Csp11.Scaffold413.g1106.t1"/>
    <property type="gene ID" value="Csp11.Scaffold413.g1106"/>
</dbReference>
<proteinExistence type="predicted"/>
<reference evidence="2" key="1">
    <citation type="submission" date="2016-11" db="UniProtKB">
        <authorList>
            <consortium name="WormBaseParasite"/>
        </authorList>
    </citation>
    <scope>IDENTIFICATION</scope>
</reference>
<evidence type="ECO:0000313" key="2">
    <source>
        <dbReference type="WBParaSite" id="Csp11.Scaffold413.g1106.t1"/>
    </source>
</evidence>
<name>A0A1I7SZW8_9PELO</name>
<accession>A0A1I7SZW8</accession>
<evidence type="ECO:0000313" key="1">
    <source>
        <dbReference type="Proteomes" id="UP000095282"/>
    </source>
</evidence>
<dbReference type="Proteomes" id="UP000095282">
    <property type="component" value="Unplaced"/>
</dbReference>
<organism evidence="1 2">
    <name type="scientific">Caenorhabditis tropicalis</name>
    <dbReference type="NCBI Taxonomy" id="1561998"/>
    <lineage>
        <taxon>Eukaryota</taxon>
        <taxon>Metazoa</taxon>
        <taxon>Ecdysozoa</taxon>
        <taxon>Nematoda</taxon>
        <taxon>Chromadorea</taxon>
        <taxon>Rhabditida</taxon>
        <taxon>Rhabditina</taxon>
        <taxon>Rhabditomorpha</taxon>
        <taxon>Rhabditoidea</taxon>
        <taxon>Rhabditidae</taxon>
        <taxon>Peloderinae</taxon>
        <taxon>Caenorhabditis</taxon>
    </lineage>
</organism>
<dbReference type="AlphaFoldDB" id="A0A1I7SZW8"/>
<keyword evidence="1" id="KW-1185">Reference proteome</keyword>